<evidence type="ECO:0000256" key="1">
    <source>
        <dbReference type="ARBA" id="ARBA00001971"/>
    </source>
</evidence>
<dbReference type="InterPro" id="IPR036396">
    <property type="entry name" value="Cyt_P450_sf"/>
</dbReference>
<evidence type="ECO:0000313" key="8">
    <source>
        <dbReference type="EMBL" id="WCZ32234.1"/>
    </source>
</evidence>
<dbReference type="EMBL" id="CP063189">
    <property type="protein sequence ID" value="WCZ32234.1"/>
    <property type="molecule type" value="Genomic_DNA"/>
</dbReference>
<sequence>MAIKFPRVKGEQSLKILTKGYLMPSVLRKQAGLSPDSHRPFTTRLLGKGAVIVRGDEGVDFFYDSDNIERDGAMPKFVQFPLFGNGAVHTLDGEDHRVRKNAMADMAYEDDRVAQFEPLVAEEVDRMYRQWASQHQPGDVHADMALAFGRAAFRWAGIRVSDKETDRVVRQLNRLLDTFGKVTSTPIAIFERFRTNKFYREYIEKARAGEVEVPQDSVVEHMANLRDKNGELVDAQVAGIELQNLTRPTIAVGRFAAFAAVALVEHPEWAERIRNGEGHEAVAFAQETRRAFPFVPMLPGFARKDAEVSGCPVHKGQRVILDIVGTLNSPKEWKTPGSFDPERFMDYPAQKDAESITSFIPQGGADVRSGHRCPGEKIAVAALSSAVEMLSRPDVQISTDREDTTFDWTKILTRPDTGVRVTVR</sequence>
<keyword evidence="3" id="KW-0349">Heme</keyword>
<dbReference type="RefSeq" id="WP_022862569.1">
    <property type="nucleotide sequence ID" value="NZ_ATVG01000002.1"/>
</dbReference>
<protein>
    <submittedName>
        <fullName evidence="8">Fatty-acid peroxygenase</fullName>
        <ecNumber evidence="8">1.11.2.4</ecNumber>
    </submittedName>
</protein>
<dbReference type="PANTHER" id="PTHR24286">
    <property type="entry name" value="CYTOCHROME P450 26"/>
    <property type="match status" value="1"/>
</dbReference>
<evidence type="ECO:0000256" key="5">
    <source>
        <dbReference type="ARBA" id="ARBA00023002"/>
    </source>
</evidence>
<dbReference type="Gene3D" id="1.10.630.10">
    <property type="entry name" value="Cytochrome P450"/>
    <property type="match status" value="1"/>
</dbReference>
<dbReference type="Pfam" id="PF00067">
    <property type="entry name" value="p450"/>
    <property type="match status" value="1"/>
</dbReference>
<evidence type="ECO:0000256" key="3">
    <source>
        <dbReference type="ARBA" id="ARBA00022617"/>
    </source>
</evidence>
<reference evidence="8 9" key="1">
    <citation type="submission" date="2020-10" db="EMBL/GenBank/DDBJ databases">
        <title>Complete genome sequence of Corynebacterium massiliense DSM 45435, type strain of Corynebacterium massiliense.</title>
        <authorList>
            <person name="Busche T."/>
            <person name="Kalinowski J."/>
            <person name="Ruckert C."/>
        </authorList>
    </citation>
    <scope>NUCLEOTIDE SEQUENCE [LARGE SCALE GENOMIC DNA]</scope>
    <source>
        <strain evidence="8 9">DSM 45435</strain>
    </source>
</reference>
<evidence type="ECO:0000256" key="2">
    <source>
        <dbReference type="ARBA" id="ARBA00010617"/>
    </source>
</evidence>
<keyword evidence="5 8" id="KW-0560">Oxidoreductase</keyword>
<dbReference type="Proteomes" id="UP001220064">
    <property type="component" value="Chromosome"/>
</dbReference>
<name>A0ABY7U8E1_9CORY</name>
<keyword evidence="4" id="KW-0479">Metal-binding</keyword>
<comment type="cofactor">
    <cofactor evidence="1">
        <name>heme</name>
        <dbReference type="ChEBI" id="CHEBI:30413"/>
    </cofactor>
</comment>
<dbReference type="EC" id="1.11.2.4" evidence="8"/>
<proteinExistence type="inferred from homology"/>
<keyword evidence="6" id="KW-0408">Iron</keyword>
<dbReference type="PANTHER" id="PTHR24286:SF24">
    <property type="entry name" value="LANOSTEROL 14-ALPHA DEMETHYLASE"/>
    <property type="match status" value="1"/>
</dbReference>
<evidence type="ECO:0000256" key="4">
    <source>
        <dbReference type="ARBA" id="ARBA00022723"/>
    </source>
</evidence>
<gene>
    <name evidence="8" type="primary">cypC</name>
    <name evidence="8" type="ORF">CMASS_03910</name>
</gene>
<keyword evidence="9" id="KW-1185">Reference proteome</keyword>
<organism evidence="8 9">
    <name type="scientific">Corynebacterium massiliense DSM 45435</name>
    <dbReference type="NCBI Taxonomy" id="1121364"/>
    <lineage>
        <taxon>Bacteria</taxon>
        <taxon>Bacillati</taxon>
        <taxon>Actinomycetota</taxon>
        <taxon>Actinomycetes</taxon>
        <taxon>Mycobacteriales</taxon>
        <taxon>Corynebacteriaceae</taxon>
        <taxon>Corynebacterium</taxon>
    </lineage>
</organism>
<keyword evidence="7" id="KW-0503">Monooxygenase</keyword>
<evidence type="ECO:0000256" key="7">
    <source>
        <dbReference type="ARBA" id="ARBA00023033"/>
    </source>
</evidence>
<dbReference type="InterPro" id="IPR001128">
    <property type="entry name" value="Cyt_P450"/>
</dbReference>
<accession>A0ABY7U8E1</accession>
<comment type="similarity">
    <text evidence="2">Belongs to the cytochrome P450 family.</text>
</comment>
<dbReference type="GO" id="GO:0004601">
    <property type="term" value="F:peroxidase activity"/>
    <property type="evidence" value="ECO:0007669"/>
    <property type="project" value="UniProtKB-KW"/>
</dbReference>
<evidence type="ECO:0000256" key="6">
    <source>
        <dbReference type="ARBA" id="ARBA00023004"/>
    </source>
</evidence>
<dbReference type="SUPFAM" id="SSF48264">
    <property type="entry name" value="Cytochrome P450"/>
    <property type="match status" value="1"/>
</dbReference>
<keyword evidence="8" id="KW-0575">Peroxidase</keyword>
<evidence type="ECO:0000313" key="9">
    <source>
        <dbReference type="Proteomes" id="UP001220064"/>
    </source>
</evidence>